<sequence length="921" mass="103709">MGGSHIQIRESFLSSSKTTHLKNEITRFTQKFEETFGEAWERFKEMLRQCPHYGFSKLNQIDTFYNGLNEHKQDSLNAAAGGNLLRKTPRDALTIIENKSKVRYSRNKPVAFKVSTTSSGNSSSTDARIDKLTNTISNLVETFNIKTTTPATVKAVEETCVICEGAHPYYDCIATDSNISSVYATTVELPNEFLKYKQITETSIRAMQNHIDNFKAGLKNKIHSLMQNQINSVKNELKSDINERRNMMASYFQKDTASTLGSGSLPSNTVANPMGDLKAITTRSGVSYDGPPIPPLTSSLPKLVEQVPKVTKDTPKPTIPYPSRANKQKLREKDDRIALKFVEIFRNLHFELSFADALLHMPKFALMFKSLLNNKEKLFDLATTLVNENCSAVILKKLPEKLGDPEKFLIPCDFLEFDECLALADLGASINLMPLSIWRKLSLPELTSTQMILELADRSTTQPAGIAEDVFVKVGKFYFPTDFVVVDYIVDPRVPLILERPFLRTRRALIDVYGEELTLHVDDEAITFKVGQTSKYSYNDVESISRVDVIDVDYPTIALSSFFLTPLEGGDLILEEIDACLTSKLIPPGIKDTDFDLEGDIRLLEELLNNDISLSPLLSKELNVEEIKTVKSSINEPPELKLKELPSYLEYIFLEGTDKLPIIISKELKDEEKSTLLEVEARLVEFKEQEIKFCEKIRGLERDVEVRNNKIESLMNELEQVKKEKEGLGNKLTGFEKALKDLDNLLGSQKLDKNKEGLGYSTVPPPPAQVYSPHKKDLSWIGLPEFVDDIVTDYSRPTPSIDTSKGNPSDLQRNNFSVSEHGESSRSIMSKLMIKFVKAVDCPRVTKTNNTKNARKSTVKYAEMYWNTTKSLKVRGYWDSSCSRHMTSNISHLSDYELFDGGYVSFGQGGCKITSKGTIKT</sequence>
<evidence type="ECO:0000256" key="2">
    <source>
        <dbReference type="SAM" id="MobiDB-lite"/>
    </source>
</evidence>
<dbReference type="Gene3D" id="2.40.70.10">
    <property type="entry name" value="Acid Proteases"/>
    <property type="match status" value="1"/>
</dbReference>
<keyword evidence="4" id="KW-0695">RNA-directed DNA polymerase</keyword>
<feature type="region of interest" description="Disordered" evidence="2">
    <location>
        <begin position="797"/>
        <end position="822"/>
    </location>
</feature>
<dbReference type="InterPro" id="IPR005162">
    <property type="entry name" value="Retrotrans_gag_dom"/>
</dbReference>
<dbReference type="CDD" id="cd00303">
    <property type="entry name" value="retropepsin_like"/>
    <property type="match status" value="1"/>
</dbReference>
<dbReference type="Pfam" id="PF03732">
    <property type="entry name" value="Retrotrans_gag"/>
    <property type="match status" value="1"/>
</dbReference>
<keyword evidence="1" id="KW-0175">Coiled coil</keyword>
<feature type="domain" description="Retrotransposon gag" evidence="3">
    <location>
        <begin position="9"/>
        <end position="70"/>
    </location>
</feature>
<dbReference type="EMBL" id="BKCJ010003830">
    <property type="protein sequence ID" value="GEU57432.1"/>
    <property type="molecule type" value="Genomic_DNA"/>
</dbReference>
<feature type="compositionally biased region" description="Polar residues" evidence="2">
    <location>
        <begin position="797"/>
        <end position="818"/>
    </location>
</feature>
<accession>A0A6L2L9Y9</accession>
<name>A0A6L2L9Y9_TANCI</name>
<keyword evidence="4" id="KW-0808">Transferase</keyword>
<feature type="non-terminal residue" evidence="4">
    <location>
        <position position="921"/>
    </location>
</feature>
<evidence type="ECO:0000313" key="4">
    <source>
        <dbReference type="EMBL" id="GEU57432.1"/>
    </source>
</evidence>
<dbReference type="AlphaFoldDB" id="A0A6L2L9Y9"/>
<comment type="caution">
    <text evidence="4">The sequence shown here is derived from an EMBL/GenBank/DDBJ whole genome shotgun (WGS) entry which is preliminary data.</text>
</comment>
<evidence type="ECO:0000259" key="3">
    <source>
        <dbReference type="Pfam" id="PF03732"/>
    </source>
</evidence>
<organism evidence="4">
    <name type="scientific">Tanacetum cinerariifolium</name>
    <name type="common">Dalmatian daisy</name>
    <name type="synonym">Chrysanthemum cinerariifolium</name>
    <dbReference type="NCBI Taxonomy" id="118510"/>
    <lineage>
        <taxon>Eukaryota</taxon>
        <taxon>Viridiplantae</taxon>
        <taxon>Streptophyta</taxon>
        <taxon>Embryophyta</taxon>
        <taxon>Tracheophyta</taxon>
        <taxon>Spermatophyta</taxon>
        <taxon>Magnoliopsida</taxon>
        <taxon>eudicotyledons</taxon>
        <taxon>Gunneridae</taxon>
        <taxon>Pentapetalae</taxon>
        <taxon>asterids</taxon>
        <taxon>campanulids</taxon>
        <taxon>Asterales</taxon>
        <taxon>Asteraceae</taxon>
        <taxon>Asteroideae</taxon>
        <taxon>Anthemideae</taxon>
        <taxon>Anthemidinae</taxon>
        <taxon>Tanacetum</taxon>
    </lineage>
</organism>
<feature type="coiled-coil region" evidence="1">
    <location>
        <begin position="669"/>
        <end position="738"/>
    </location>
</feature>
<gene>
    <name evidence="4" type="ORF">Tci_029410</name>
</gene>
<reference evidence="4" key="1">
    <citation type="journal article" date="2019" name="Sci. Rep.">
        <title>Draft genome of Tanacetum cinerariifolium, the natural source of mosquito coil.</title>
        <authorList>
            <person name="Yamashiro T."/>
            <person name="Shiraishi A."/>
            <person name="Satake H."/>
            <person name="Nakayama K."/>
        </authorList>
    </citation>
    <scope>NUCLEOTIDE SEQUENCE</scope>
</reference>
<dbReference type="PANTHER" id="PTHR33067">
    <property type="entry name" value="RNA-DIRECTED DNA POLYMERASE-RELATED"/>
    <property type="match status" value="1"/>
</dbReference>
<evidence type="ECO:0000256" key="1">
    <source>
        <dbReference type="SAM" id="Coils"/>
    </source>
</evidence>
<proteinExistence type="predicted"/>
<protein>
    <submittedName>
        <fullName evidence="4">Reverse transcriptase domain-containing protein</fullName>
    </submittedName>
</protein>
<dbReference type="GO" id="GO:0003964">
    <property type="term" value="F:RNA-directed DNA polymerase activity"/>
    <property type="evidence" value="ECO:0007669"/>
    <property type="project" value="UniProtKB-KW"/>
</dbReference>
<feature type="region of interest" description="Disordered" evidence="2">
    <location>
        <begin position="308"/>
        <end position="328"/>
    </location>
</feature>
<dbReference type="InterPro" id="IPR021109">
    <property type="entry name" value="Peptidase_aspartic_dom_sf"/>
</dbReference>
<keyword evidence="4" id="KW-0548">Nucleotidyltransferase</keyword>
<dbReference type="PANTHER" id="PTHR33067:SF9">
    <property type="entry name" value="RNA-DIRECTED DNA POLYMERASE"/>
    <property type="match status" value="1"/>
</dbReference>